<reference evidence="2" key="1">
    <citation type="submission" date="2011-04" db="EMBL/GenBank/DDBJ databases">
        <title>Evolution of plant cell wall degrading machinery underlies the functional diversity of forest fungi.</title>
        <authorList>
            <consortium name="US DOE Joint Genome Institute (JGI-PGF)"/>
            <person name="Eastwood D.C."/>
            <person name="Floudas D."/>
            <person name="Binder M."/>
            <person name="Majcherczyk A."/>
            <person name="Schneider P."/>
            <person name="Aerts A."/>
            <person name="Asiegbu F.O."/>
            <person name="Baker S.E."/>
            <person name="Barry K."/>
            <person name="Bendiksby M."/>
            <person name="Blumentritt M."/>
            <person name="Coutinho P.M."/>
            <person name="Cullen D."/>
            <person name="Cullen D."/>
            <person name="Gathman A."/>
            <person name="Goodell B."/>
            <person name="Henrissat B."/>
            <person name="Ihrmark K."/>
            <person name="Kauserud H."/>
            <person name="Kohler A."/>
            <person name="LaButti K."/>
            <person name="Lapidus A."/>
            <person name="Lavin J.L."/>
            <person name="Lee Y.-H."/>
            <person name="Lindquist E."/>
            <person name="Lilly W."/>
            <person name="Lucas S."/>
            <person name="Morin E."/>
            <person name="Murat C."/>
            <person name="Oguiza J.A."/>
            <person name="Park J."/>
            <person name="Pisabarro A.G."/>
            <person name="Riley R."/>
            <person name="Rosling A."/>
            <person name="Salamov A."/>
            <person name="Schmidt O."/>
            <person name="Schmutz J."/>
            <person name="Skrede I."/>
            <person name="Stenlid J."/>
            <person name="Wiebenga A."/>
            <person name="Xie X."/>
            <person name="Kues U."/>
            <person name="Hibbett D.S."/>
            <person name="Hoffmeister D."/>
            <person name="Hogberg N."/>
            <person name="Martin F."/>
            <person name="Grigoriev I.V."/>
            <person name="Watkinson S.C."/>
        </authorList>
    </citation>
    <scope>NUCLEOTIDE SEQUENCE</scope>
    <source>
        <strain evidence="2">S7.9</strain>
    </source>
</reference>
<feature type="compositionally biased region" description="Basic and acidic residues" evidence="1">
    <location>
        <begin position="42"/>
        <end position="63"/>
    </location>
</feature>
<gene>
    <name evidence="2" type="ORF">SERLADRAFT_438647</name>
</gene>
<dbReference type="GeneID" id="18815066"/>
<sequence>MAMMNSEYYQSGGKGALFSGIAPKSAFHSDSQRRVTFVESDSETKDNQCEGSHGSDKHYDKPYPRLSTMPSYREPVEVVIEMEHISQEI</sequence>
<dbReference type="Proteomes" id="UP000008064">
    <property type="component" value="Unassembled WGS sequence"/>
</dbReference>
<name>F8NWL5_SERL9</name>
<dbReference type="EMBL" id="GL945434">
    <property type="protein sequence ID" value="EGO25039.1"/>
    <property type="molecule type" value="Genomic_DNA"/>
</dbReference>
<proteinExistence type="predicted"/>
<feature type="region of interest" description="Disordered" evidence="1">
    <location>
        <begin position="27"/>
        <end position="68"/>
    </location>
</feature>
<evidence type="ECO:0000313" key="2">
    <source>
        <dbReference type="EMBL" id="EGO25039.1"/>
    </source>
</evidence>
<protein>
    <submittedName>
        <fullName evidence="2">Uncharacterized protein</fullName>
    </submittedName>
</protein>
<accession>F8NWL5</accession>
<dbReference type="KEGG" id="sla:SERLADRAFT_438647"/>
<dbReference type="HOGENOM" id="CLU_2456153_0_0_1"/>
<dbReference type="AlphaFoldDB" id="F8NWL5"/>
<organism>
    <name type="scientific">Serpula lacrymans var. lacrymans (strain S7.9)</name>
    <name type="common">Dry rot fungus</name>
    <dbReference type="NCBI Taxonomy" id="578457"/>
    <lineage>
        <taxon>Eukaryota</taxon>
        <taxon>Fungi</taxon>
        <taxon>Dikarya</taxon>
        <taxon>Basidiomycota</taxon>
        <taxon>Agaricomycotina</taxon>
        <taxon>Agaricomycetes</taxon>
        <taxon>Agaricomycetidae</taxon>
        <taxon>Boletales</taxon>
        <taxon>Coniophorineae</taxon>
        <taxon>Serpulaceae</taxon>
        <taxon>Serpula</taxon>
    </lineage>
</organism>
<dbReference type="RefSeq" id="XP_007319058.1">
    <property type="nucleotide sequence ID" value="XM_007318996.1"/>
</dbReference>
<evidence type="ECO:0000256" key="1">
    <source>
        <dbReference type="SAM" id="MobiDB-lite"/>
    </source>
</evidence>